<feature type="region of interest" description="Disordered" evidence="1">
    <location>
        <begin position="37"/>
        <end position="103"/>
    </location>
</feature>
<evidence type="ECO:0000256" key="1">
    <source>
        <dbReference type="SAM" id="MobiDB-lite"/>
    </source>
</evidence>
<dbReference type="InParanoid" id="E4Y237"/>
<dbReference type="AlphaFoldDB" id="E4Y237"/>
<keyword evidence="3" id="KW-1185">Reference proteome</keyword>
<reference evidence="2" key="1">
    <citation type="journal article" date="2010" name="Science">
        <title>Plasticity of animal genome architecture unmasked by rapid evolution of a pelagic tunicate.</title>
        <authorList>
            <person name="Denoeud F."/>
            <person name="Henriet S."/>
            <person name="Mungpakdee S."/>
            <person name="Aury J.M."/>
            <person name="Da Silva C."/>
            <person name="Brinkmann H."/>
            <person name="Mikhaleva J."/>
            <person name="Olsen L.C."/>
            <person name="Jubin C."/>
            <person name="Canestro C."/>
            <person name="Bouquet J.M."/>
            <person name="Danks G."/>
            <person name="Poulain J."/>
            <person name="Campsteijn C."/>
            <person name="Adamski M."/>
            <person name="Cross I."/>
            <person name="Yadetie F."/>
            <person name="Muffato M."/>
            <person name="Louis A."/>
            <person name="Butcher S."/>
            <person name="Tsagkogeorga G."/>
            <person name="Konrad A."/>
            <person name="Singh S."/>
            <person name="Jensen M.F."/>
            <person name="Cong E.H."/>
            <person name="Eikeseth-Otteraa H."/>
            <person name="Noel B."/>
            <person name="Anthouard V."/>
            <person name="Porcel B.M."/>
            <person name="Kachouri-Lafond R."/>
            <person name="Nishino A."/>
            <person name="Ugolini M."/>
            <person name="Chourrout P."/>
            <person name="Nishida H."/>
            <person name="Aasland R."/>
            <person name="Huzurbazar S."/>
            <person name="Westhof E."/>
            <person name="Delsuc F."/>
            <person name="Lehrach H."/>
            <person name="Reinhardt R."/>
            <person name="Weissenbach J."/>
            <person name="Roy S.W."/>
            <person name="Artiguenave F."/>
            <person name="Postlethwait J.H."/>
            <person name="Manak J.R."/>
            <person name="Thompson E.M."/>
            <person name="Jaillon O."/>
            <person name="Du Pasquier L."/>
            <person name="Boudinot P."/>
            <person name="Liberles D.A."/>
            <person name="Volff J.N."/>
            <person name="Philippe H."/>
            <person name="Lenhard B."/>
            <person name="Roest Crollius H."/>
            <person name="Wincker P."/>
            <person name="Chourrout D."/>
        </authorList>
    </citation>
    <scope>NUCLEOTIDE SEQUENCE [LARGE SCALE GENOMIC DNA]</scope>
</reference>
<sequence>MTASPSKTTLATAIAQAQKYLQAAKQALDSPTLLVSSLSTTSTDSSGGASTASSTTSVASSTMSAPEQPRMFRRVKKAASKALPRPWTFPRRGAPSPSARPKR</sequence>
<protein>
    <submittedName>
        <fullName evidence="2">Uncharacterized protein</fullName>
    </submittedName>
</protein>
<name>E4Y237_OIKDI</name>
<dbReference type="EMBL" id="FN653751">
    <property type="protein sequence ID" value="CBY15931.1"/>
    <property type="molecule type" value="Genomic_DNA"/>
</dbReference>
<proteinExistence type="predicted"/>
<evidence type="ECO:0000313" key="2">
    <source>
        <dbReference type="EMBL" id="CBY15931.1"/>
    </source>
</evidence>
<feature type="compositionally biased region" description="Low complexity" evidence="1">
    <location>
        <begin position="37"/>
        <end position="66"/>
    </location>
</feature>
<dbReference type="Proteomes" id="UP000001307">
    <property type="component" value="Unassembled WGS sequence"/>
</dbReference>
<gene>
    <name evidence="2" type="ORF">GSOID_T00016223001</name>
</gene>
<evidence type="ECO:0000313" key="3">
    <source>
        <dbReference type="Proteomes" id="UP000001307"/>
    </source>
</evidence>
<organism evidence="2">
    <name type="scientific">Oikopleura dioica</name>
    <name type="common">Tunicate</name>
    <dbReference type="NCBI Taxonomy" id="34765"/>
    <lineage>
        <taxon>Eukaryota</taxon>
        <taxon>Metazoa</taxon>
        <taxon>Chordata</taxon>
        <taxon>Tunicata</taxon>
        <taxon>Appendicularia</taxon>
        <taxon>Copelata</taxon>
        <taxon>Oikopleuridae</taxon>
        <taxon>Oikopleura</taxon>
    </lineage>
</organism>
<accession>E4Y237</accession>
<feature type="compositionally biased region" description="Low complexity" evidence="1">
    <location>
        <begin position="90"/>
        <end position="103"/>
    </location>
</feature>